<evidence type="ECO:0000313" key="1">
    <source>
        <dbReference type="EMBL" id="CAK9021827.1"/>
    </source>
</evidence>
<accession>A0ABP0K5H0</accession>
<keyword evidence="2" id="KW-1185">Reference proteome</keyword>
<protein>
    <submittedName>
        <fullName evidence="1">Uncharacterized protein</fullName>
    </submittedName>
</protein>
<sequence>MAHGVLRYVMRFSVKYYAAELLNARLFQTPDRVNSIQKEMKESVVYSKDPQTIDSVTKLSAAHLQIYVRSSWLTCPDSSTTAAHKDFLSLVVDPCLRINVATVPDCFADIVAKFSMCIATGQATDADAANIKIASTAIQGRFDGHPLIQGMALQLRRLLDKQSRGVAVCGRRSNESDRETTLIADAGMALAMMCGNKALAREFGIPRSSLCVGMDKLSKLSLPCPALALHWLDKLEENCKLLDQRYVLHSGDCGRRLMCAFDATYLTQTLCQMTLRSQRGLAGAPWDPSLKQEVFYDLNDESLNLKEVNKADIVYEWLVWDPVGLQKFPLSAASMPMQLARSGGGGGPGAEARGNWSMLHANGLFLSACGSVIRCLTFDAAGTHAYVRKVLHGQLQSIDQEALKALPFWSSLTYVNMPKNCLPRLPICLAFDGEEVLYGLPGPCALACFLGLSYGSL</sequence>
<gene>
    <name evidence="1" type="ORF">CCMP2556_LOCUS14583</name>
</gene>
<proteinExistence type="predicted"/>
<dbReference type="Proteomes" id="UP001642484">
    <property type="component" value="Unassembled WGS sequence"/>
</dbReference>
<organism evidence="1 2">
    <name type="scientific">Durusdinium trenchii</name>
    <dbReference type="NCBI Taxonomy" id="1381693"/>
    <lineage>
        <taxon>Eukaryota</taxon>
        <taxon>Sar</taxon>
        <taxon>Alveolata</taxon>
        <taxon>Dinophyceae</taxon>
        <taxon>Suessiales</taxon>
        <taxon>Symbiodiniaceae</taxon>
        <taxon>Durusdinium</taxon>
    </lineage>
</organism>
<reference evidence="1 2" key="1">
    <citation type="submission" date="2024-02" db="EMBL/GenBank/DDBJ databases">
        <authorList>
            <person name="Chen Y."/>
            <person name="Shah S."/>
            <person name="Dougan E. K."/>
            <person name="Thang M."/>
            <person name="Chan C."/>
        </authorList>
    </citation>
    <scope>NUCLEOTIDE SEQUENCE [LARGE SCALE GENOMIC DNA]</scope>
</reference>
<dbReference type="EMBL" id="CAXAMN010007516">
    <property type="protein sequence ID" value="CAK9021827.1"/>
    <property type="molecule type" value="Genomic_DNA"/>
</dbReference>
<evidence type="ECO:0000313" key="2">
    <source>
        <dbReference type="Proteomes" id="UP001642484"/>
    </source>
</evidence>
<comment type="caution">
    <text evidence="1">The sequence shown here is derived from an EMBL/GenBank/DDBJ whole genome shotgun (WGS) entry which is preliminary data.</text>
</comment>
<name>A0ABP0K5H0_9DINO</name>